<gene>
    <name evidence="2" type="ORF">SAMN05443636_0746</name>
</gene>
<feature type="compositionally biased region" description="Basic and acidic residues" evidence="1">
    <location>
        <begin position="294"/>
        <end position="307"/>
    </location>
</feature>
<sequence length="321" mass="34700">MEFGFELALCAHLEAATDWVLARQLGGAVAAPGSRIVDIVGLVPGPAFDERTRITDRTIPPKAVESDAGVGEAVPVAEAVDARPDRARGIADAAVDRGFFTEERHGGTRYVRKATRYPDDWVDELVAIENKPDLGRPGDLRRQLRVDASLALFDRVVLATESHVTGAHLNRIPESVGVWRFRPAAGEHEVIREATPLDTDGPGVELLAEHPGRTDVAIVSADEKAEKRRRIAERAYGKGWRTYAFPGCDNCGATADGRPRCAHFDRVVDPASDCGESCSGWQPGDPASGDDDAAALRDARTPWERDPPGVARRQAGLDRFG</sequence>
<keyword evidence="3" id="KW-1185">Reference proteome</keyword>
<dbReference type="Proteomes" id="UP000184357">
    <property type="component" value="Unassembled WGS sequence"/>
</dbReference>
<evidence type="ECO:0000313" key="2">
    <source>
        <dbReference type="EMBL" id="SHG67622.1"/>
    </source>
</evidence>
<accession>A0A1M5LR52</accession>
<evidence type="ECO:0000256" key="1">
    <source>
        <dbReference type="SAM" id="MobiDB-lite"/>
    </source>
</evidence>
<dbReference type="EMBL" id="FQWV01000002">
    <property type="protein sequence ID" value="SHG67622.1"/>
    <property type="molecule type" value="Genomic_DNA"/>
</dbReference>
<protein>
    <submittedName>
        <fullName evidence="2">Uncharacterized protein</fullName>
    </submittedName>
</protein>
<name>A0A1M5LR52_9EURY</name>
<organism evidence="2 3">
    <name type="scientific">Halobaculum gomorrense</name>
    <dbReference type="NCBI Taxonomy" id="43928"/>
    <lineage>
        <taxon>Archaea</taxon>
        <taxon>Methanobacteriati</taxon>
        <taxon>Methanobacteriota</taxon>
        <taxon>Stenosarchaea group</taxon>
        <taxon>Halobacteria</taxon>
        <taxon>Halobacteriales</taxon>
        <taxon>Haloferacaceae</taxon>
        <taxon>Halobaculum</taxon>
    </lineage>
</organism>
<dbReference type="OrthoDB" id="211869at2157"/>
<evidence type="ECO:0000313" key="3">
    <source>
        <dbReference type="Proteomes" id="UP000184357"/>
    </source>
</evidence>
<reference evidence="2 3" key="1">
    <citation type="submission" date="2016-11" db="EMBL/GenBank/DDBJ databases">
        <authorList>
            <person name="Jaros S."/>
            <person name="Januszkiewicz K."/>
            <person name="Wedrychowicz H."/>
        </authorList>
    </citation>
    <scope>NUCLEOTIDE SEQUENCE [LARGE SCALE GENOMIC DNA]</scope>
    <source>
        <strain evidence="2 3">DSM 9297</strain>
    </source>
</reference>
<dbReference type="AlphaFoldDB" id="A0A1M5LR52"/>
<dbReference type="Pfam" id="PF19100">
    <property type="entry name" value="DUF5787"/>
    <property type="match status" value="1"/>
</dbReference>
<dbReference type="InterPro" id="IPR043901">
    <property type="entry name" value="DUF5787"/>
</dbReference>
<proteinExistence type="predicted"/>
<dbReference type="RefSeq" id="WP_073307079.1">
    <property type="nucleotide sequence ID" value="NZ_FQWV01000002.1"/>
</dbReference>
<feature type="region of interest" description="Disordered" evidence="1">
    <location>
        <begin position="274"/>
        <end position="321"/>
    </location>
</feature>